<protein>
    <submittedName>
        <fullName evidence="1">SGNH hydrolase-type esterase domain-containing protein</fullName>
    </submittedName>
</protein>
<evidence type="ECO:0000313" key="1">
    <source>
        <dbReference type="EMBL" id="KAH7111509.1"/>
    </source>
</evidence>
<sequence length="282" mass="31789">MLPVHFQDALSLGIPGDMRQHTQKEKTKVRKSGQSELRKVKELGQKAKILTALFFFDPIAGDFSVGGHIHDGETIPDFNLLFQNHLQAFNAKSTVDSISGWGNGFLENLKETNDGSNYAINGASTETFLAEERWDRVMEDVEKETTEYKSVFWENLRRMAEEVLAVDGTPMIITPLTRREFRGGKIIECFKEYRLNAIRAAHDVVTYLDLNQESTKYINAIGQINAAKYNPELKDWTHLNKGGGIVFGRMVVDLLLRKLRGVFASGDEDFGVESNTNPTVQD</sequence>
<reference evidence="1" key="1">
    <citation type="journal article" date="2021" name="Nat. Commun.">
        <title>Genetic determinants of endophytism in the Arabidopsis root mycobiome.</title>
        <authorList>
            <person name="Mesny F."/>
            <person name="Miyauchi S."/>
            <person name="Thiergart T."/>
            <person name="Pickel B."/>
            <person name="Atanasova L."/>
            <person name="Karlsson M."/>
            <person name="Huettel B."/>
            <person name="Barry K.W."/>
            <person name="Haridas S."/>
            <person name="Chen C."/>
            <person name="Bauer D."/>
            <person name="Andreopoulos W."/>
            <person name="Pangilinan J."/>
            <person name="LaButti K."/>
            <person name="Riley R."/>
            <person name="Lipzen A."/>
            <person name="Clum A."/>
            <person name="Drula E."/>
            <person name="Henrissat B."/>
            <person name="Kohler A."/>
            <person name="Grigoriev I.V."/>
            <person name="Martin F.M."/>
            <person name="Hacquard S."/>
        </authorList>
    </citation>
    <scope>NUCLEOTIDE SEQUENCE</scope>
    <source>
        <strain evidence="1">MPI-CAGE-AT-0021</strain>
    </source>
</reference>
<dbReference type="SUPFAM" id="SSF52266">
    <property type="entry name" value="SGNH hydrolase"/>
    <property type="match status" value="1"/>
</dbReference>
<gene>
    <name evidence="1" type="ORF">B0J13DRAFT_534356</name>
</gene>
<keyword evidence="2" id="KW-1185">Reference proteome</keyword>
<dbReference type="EMBL" id="JAGMUU010000056">
    <property type="protein sequence ID" value="KAH7111509.1"/>
    <property type="molecule type" value="Genomic_DNA"/>
</dbReference>
<dbReference type="OrthoDB" id="5041285at2759"/>
<proteinExistence type="predicted"/>
<dbReference type="Proteomes" id="UP000717696">
    <property type="component" value="Unassembled WGS sequence"/>
</dbReference>
<dbReference type="PANTHER" id="PTHR43695">
    <property type="entry name" value="PUTATIVE (AFU_ORTHOLOGUE AFUA_2G17250)-RELATED"/>
    <property type="match status" value="1"/>
</dbReference>
<dbReference type="AlphaFoldDB" id="A0A9P9D324"/>
<dbReference type="Gene3D" id="3.40.50.1110">
    <property type="entry name" value="SGNH hydrolase"/>
    <property type="match status" value="2"/>
</dbReference>
<comment type="caution">
    <text evidence="1">The sequence shown here is derived from an EMBL/GenBank/DDBJ whole genome shotgun (WGS) entry which is preliminary data.</text>
</comment>
<dbReference type="InterPro" id="IPR036514">
    <property type="entry name" value="SGNH_hydro_sf"/>
</dbReference>
<organism evidence="1 2">
    <name type="scientific">Dactylonectria estremocensis</name>
    <dbReference type="NCBI Taxonomy" id="1079267"/>
    <lineage>
        <taxon>Eukaryota</taxon>
        <taxon>Fungi</taxon>
        <taxon>Dikarya</taxon>
        <taxon>Ascomycota</taxon>
        <taxon>Pezizomycotina</taxon>
        <taxon>Sordariomycetes</taxon>
        <taxon>Hypocreomycetidae</taxon>
        <taxon>Hypocreales</taxon>
        <taxon>Nectriaceae</taxon>
        <taxon>Dactylonectria</taxon>
    </lineage>
</organism>
<dbReference type="GO" id="GO:0016787">
    <property type="term" value="F:hydrolase activity"/>
    <property type="evidence" value="ECO:0007669"/>
    <property type="project" value="UniProtKB-KW"/>
</dbReference>
<dbReference type="PANTHER" id="PTHR43695:SF2">
    <property type="entry name" value="PUTATIVE (AFU_ORTHOLOGUE AFUA_2G17250)-RELATED"/>
    <property type="match status" value="1"/>
</dbReference>
<name>A0A9P9D324_9HYPO</name>
<evidence type="ECO:0000313" key="2">
    <source>
        <dbReference type="Proteomes" id="UP000717696"/>
    </source>
</evidence>
<dbReference type="InterPro" id="IPR037459">
    <property type="entry name" value="RhgT-like"/>
</dbReference>
<keyword evidence="1" id="KW-0378">Hydrolase</keyword>
<accession>A0A9P9D324</accession>